<dbReference type="SUPFAM" id="SSF46785">
    <property type="entry name" value="Winged helix' DNA-binding domain"/>
    <property type="match status" value="1"/>
</dbReference>
<name>A0A848H7F2_9BURK</name>
<gene>
    <name evidence="1" type="ORF">HHL11_16780</name>
</gene>
<evidence type="ECO:0000313" key="1">
    <source>
        <dbReference type="EMBL" id="NML45411.1"/>
    </source>
</evidence>
<dbReference type="EMBL" id="JABBFX010000001">
    <property type="protein sequence ID" value="NML45411.1"/>
    <property type="molecule type" value="Genomic_DNA"/>
</dbReference>
<organism evidence="1 2">
    <name type="scientific">Ramlibacter agri</name>
    <dbReference type="NCBI Taxonomy" id="2728837"/>
    <lineage>
        <taxon>Bacteria</taxon>
        <taxon>Pseudomonadati</taxon>
        <taxon>Pseudomonadota</taxon>
        <taxon>Betaproteobacteria</taxon>
        <taxon>Burkholderiales</taxon>
        <taxon>Comamonadaceae</taxon>
        <taxon>Ramlibacter</taxon>
    </lineage>
</organism>
<sequence>MDDFREHTDSWGKDVAIAEPERPAATLCMACPVRRLCVGSLAAEAGTRLLRGMLAGRQRLRAGQRLDPRAAGPGVLHVVHEGALKSVAPDGQVRAFHFPGELAAAEGLGGLRDAGMVVALEDSELCAIRWMARDGGQTAAYQARLWDMASREIVRERGQSAWLAGLAPLRRVAAFLSLVALRLRVHGAPVGELRLVASPAEIAGYLGLADGATGEALDRLESRRLLERHGLVTCILRPELLQREAQRSW</sequence>
<dbReference type="InterPro" id="IPR036390">
    <property type="entry name" value="WH_DNA-bd_sf"/>
</dbReference>
<reference evidence="1 2" key="1">
    <citation type="submission" date="2020-04" db="EMBL/GenBank/DDBJ databases">
        <title>Ramlibacter sp. G-1-2-2 isolated from soil.</title>
        <authorList>
            <person name="Dahal R.H."/>
        </authorList>
    </citation>
    <scope>NUCLEOTIDE SEQUENCE [LARGE SCALE GENOMIC DNA]</scope>
    <source>
        <strain evidence="1 2">G-1-2-2</strain>
    </source>
</reference>
<protein>
    <submittedName>
        <fullName evidence="1">Crp/Fnr family transcriptional regulator</fullName>
    </submittedName>
</protein>
<dbReference type="AlphaFoldDB" id="A0A848H7F2"/>
<dbReference type="Proteomes" id="UP000541185">
    <property type="component" value="Unassembled WGS sequence"/>
</dbReference>
<accession>A0A848H7F2</accession>
<dbReference type="Gene3D" id="2.60.120.10">
    <property type="entry name" value="Jelly Rolls"/>
    <property type="match status" value="1"/>
</dbReference>
<proteinExistence type="predicted"/>
<evidence type="ECO:0000313" key="2">
    <source>
        <dbReference type="Proteomes" id="UP000541185"/>
    </source>
</evidence>
<comment type="caution">
    <text evidence="1">The sequence shown here is derived from an EMBL/GenBank/DDBJ whole genome shotgun (WGS) entry which is preliminary data.</text>
</comment>
<keyword evidence="2" id="KW-1185">Reference proteome</keyword>
<dbReference type="RefSeq" id="WP_169419480.1">
    <property type="nucleotide sequence ID" value="NZ_JABBFX010000001.1"/>
</dbReference>
<dbReference type="InterPro" id="IPR014710">
    <property type="entry name" value="RmlC-like_jellyroll"/>
</dbReference>